<accession>A0AAJ7SU73</accession>
<feature type="chain" id="PRO_5044709261" evidence="6">
    <location>
        <begin position="26"/>
        <end position="234"/>
    </location>
</feature>
<reference evidence="9 10" key="1">
    <citation type="submission" date="2025-04" db="UniProtKB">
        <authorList>
            <consortium name="RefSeq"/>
        </authorList>
    </citation>
    <scope>IDENTIFICATION</scope>
    <source>
        <tissue evidence="9 10">Sperm</tissue>
    </source>
</reference>
<keyword evidence="4 5" id="KW-0472">Membrane</keyword>
<evidence type="ECO:0000256" key="1">
    <source>
        <dbReference type="ARBA" id="ARBA00004370"/>
    </source>
</evidence>
<dbReference type="GeneID" id="116940093"/>
<sequence length="234" mass="23957">MTRGLASAVTVATALLCALIVGGLGAYHRVCEPYTDHVDKYHPGFHCPRLSDDKARLYCCRRSNATLKYCCNESEFQHVMAVNLTADAVAYGHNNYGGLIGVWIYGLLMITLVAVDLLFYCTTNYELCRVYLARCGLQCLWGPGCPGSAQANAAAAGSPALGPAGPGKGAATPSGAPSVSASVSASYSAVPVAAPSAVPLPVATTATALLVTQPRSAVTTAPGCSAQDAAASQA</sequence>
<evidence type="ECO:0000313" key="8">
    <source>
        <dbReference type="Proteomes" id="UP001318040"/>
    </source>
</evidence>
<keyword evidence="6" id="KW-0732">Signal</keyword>
<evidence type="ECO:0000256" key="3">
    <source>
        <dbReference type="ARBA" id="ARBA00022989"/>
    </source>
</evidence>
<dbReference type="RefSeq" id="XP_032805320.1">
    <property type="nucleotide sequence ID" value="XM_032949429.1"/>
</dbReference>
<evidence type="ECO:0000256" key="6">
    <source>
        <dbReference type="SAM" id="SignalP"/>
    </source>
</evidence>
<keyword evidence="8" id="KW-1185">Reference proteome</keyword>
<dbReference type="AlphaFoldDB" id="A0AAJ7SU73"/>
<dbReference type="GO" id="GO:0016020">
    <property type="term" value="C:membrane"/>
    <property type="evidence" value="ECO:0007669"/>
    <property type="project" value="UniProtKB-SubCell"/>
</dbReference>
<evidence type="ECO:0000259" key="7">
    <source>
        <dbReference type="Pfam" id="PF13908"/>
    </source>
</evidence>
<dbReference type="Proteomes" id="UP001318040">
    <property type="component" value="Chromosome 7"/>
</dbReference>
<organism evidence="8 9">
    <name type="scientific">Petromyzon marinus</name>
    <name type="common">Sea lamprey</name>
    <dbReference type="NCBI Taxonomy" id="7757"/>
    <lineage>
        <taxon>Eukaryota</taxon>
        <taxon>Metazoa</taxon>
        <taxon>Chordata</taxon>
        <taxon>Craniata</taxon>
        <taxon>Vertebrata</taxon>
        <taxon>Cyclostomata</taxon>
        <taxon>Hyperoartia</taxon>
        <taxon>Petromyzontiformes</taxon>
        <taxon>Petromyzontidae</taxon>
        <taxon>Petromyzon</taxon>
    </lineage>
</organism>
<keyword evidence="2 5" id="KW-0812">Transmembrane</keyword>
<name>A0AAJ7SU73_PETMA</name>
<dbReference type="KEGG" id="pmrn:116940093"/>
<gene>
    <name evidence="9 10" type="primary">SHISAL1</name>
</gene>
<dbReference type="CTD" id="85352"/>
<evidence type="ECO:0000256" key="5">
    <source>
        <dbReference type="SAM" id="Phobius"/>
    </source>
</evidence>
<dbReference type="Pfam" id="PF13908">
    <property type="entry name" value="Shisa_N"/>
    <property type="match status" value="1"/>
</dbReference>
<evidence type="ECO:0000313" key="10">
    <source>
        <dbReference type="RefSeq" id="XP_032805320.1"/>
    </source>
</evidence>
<dbReference type="PANTHER" id="PTHR31395">
    <property type="entry name" value="SHISA"/>
    <property type="match status" value="1"/>
</dbReference>
<evidence type="ECO:0000256" key="2">
    <source>
        <dbReference type="ARBA" id="ARBA00022692"/>
    </source>
</evidence>
<feature type="signal peptide" evidence="6">
    <location>
        <begin position="1"/>
        <end position="25"/>
    </location>
</feature>
<dbReference type="RefSeq" id="XP_032805319.1">
    <property type="nucleotide sequence ID" value="XM_032949428.1"/>
</dbReference>
<dbReference type="InterPro" id="IPR053891">
    <property type="entry name" value="Shisa_N"/>
</dbReference>
<feature type="transmembrane region" description="Helical" evidence="5">
    <location>
        <begin position="102"/>
        <end position="121"/>
    </location>
</feature>
<comment type="subcellular location">
    <subcellularLocation>
        <location evidence="1">Membrane</location>
    </subcellularLocation>
</comment>
<evidence type="ECO:0000313" key="9">
    <source>
        <dbReference type="RefSeq" id="XP_032805319.1"/>
    </source>
</evidence>
<proteinExistence type="predicted"/>
<dbReference type="PANTHER" id="PTHR31395:SF11">
    <property type="entry name" value="PROTEIN SHISA-LIKE-1"/>
    <property type="match status" value="1"/>
</dbReference>
<evidence type="ECO:0000256" key="4">
    <source>
        <dbReference type="ARBA" id="ARBA00023136"/>
    </source>
</evidence>
<dbReference type="InterPro" id="IPR026910">
    <property type="entry name" value="Shisa"/>
</dbReference>
<protein>
    <submittedName>
        <fullName evidence="9 10">Protein shisa-like-1</fullName>
    </submittedName>
</protein>
<feature type="domain" description="Shisa N-terminal" evidence="7">
    <location>
        <begin position="30"/>
        <end position="76"/>
    </location>
</feature>
<keyword evidence="3 5" id="KW-1133">Transmembrane helix</keyword>